<evidence type="ECO:0000313" key="2">
    <source>
        <dbReference type="Proteomes" id="UP000708576"/>
    </source>
</evidence>
<dbReference type="Proteomes" id="UP000708576">
    <property type="component" value="Unassembled WGS sequence"/>
</dbReference>
<proteinExistence type="predicted"/>
<protein>
    <recommendedName>
        <fullName evidence="3">Phage protein</fullName>
    </recommendedName>
</protein>
<accession>A0ABS5JZK6</accession>
<dbReference type="EMBL" id="JAGUCO010000020">
    <property type="protein sequence ID" value="MBS2100235.1"/>
    <property type="molecule type" value="Genomic_DNA"/>
</dbReference>
<gene>
    <name evidence="1" type="ORF">KEM10_18255</name>
</gene>
<sequence length="106" mass="11776">MARQTEKEKRDFVDHILTTAQDETETLTQAGFDPKLRIEGLKSKSTLLKEAEVAQQKAQAAAIDATKASNEALKDAYDDASSFVNLIEGLLGKDNSLVHKLRKFRN</sequence>
<evidence type="ECO:0000313" key="1">
    <source>
        <dbReference type="EMBL" id="MBS2100235.1"/>
    </source>
</evidence>
<evidence type="ECO:0008006" key="3">
    <source>
        <dbReference type="Google" id="ProtNLM"/>
    </source>
</evidence>
<dbReference type="RefSeq" id="WP_212217687.1">
    <property type="nucleotide sequence ID" value="NZ_JAGUCO010000020.1"/>
</dbReference>
<reference evidence="1 2" key="1">
    <citation type="journal article" date="2015" name="Int. J. Syst. Evol. Microbiol.">
        <title>Carboxylicivirga linearis sp. nov., isolated from a sea cucumber culture pond.</title>
        <authorList>
            <person name="Wang F.Q."/>
            <person name="Zhou Y.X."/>
            <person name="Lin X.Z."/>
            <person name="Chen G.J."/>
            <person name="Du Z.J."/>
        </authorList>
    </citation>
    <scope>NUCLEOTIDE SEQUENCE [LARGE SCALE GENOMIC DNA]</scope>
    <source>
        <strain evidence="1 2">FB218</strain>
    </source>
</reference>
<name>A0ABS5JZK6_9BACT</name>
<comment type="caution">
    <text evidence="1">The sequence shown here is derived from an EMBL/GenBank/DDBJ whole genome shotgun (WGS) entry which is preliminary data.</text>
</comment>
<keyword evidence="2" id="KW-1185">Reference proteome</keyword>
<organism evidence="1 2">
    <name type="scientific">Carboxylicivirga linearis</name>
    <dbReference type="NCBI Taxonomy" id="1628157"/>
    <lineage>
        <taxon>Bacteria</taxon>
        <taxon>Pseudomonadati</taxon>
        <taxon>Bacteroidota</taxon>
        <taxon>Bacteroidia</taxon>
        <taxon>Marinilabiliales</taxon>
        <taxon>Marinilabiliaceae</taxon>
        <taxon>Carboxylicivirga</taxon>
    </lineage>
</organism>